<protein>
    <recommendedName>
        <fullName evidence="4">Ricin B lectin domain-containing protein</fullName>
    </recommendedName>
</protein>
<reference evidence="2" key="1">
    <citation type="submission" date="2023-06" db="EMBL/GenBank/DDBJ databases">
        <authorList>
            <consortium name="Lawrence Berkeley National Laboratory"/>
            <person name="Ahrendt S."/>
            <person name="Sahu N."/>
            <person name="Indic B."/>
            <person name="Wong-Bajracharya J."/>
            <person name="Merenyi Z."/>
            <person name="Ke H.-M."/>
            <person name="Monk M."/>
            <person name="Kocsube S."/>
            <person name="Drula E."/>
            <person name="Lipzen A."/>
            <person name="Balint B."/>
            <person name="Henrissat B."/>
            <person name="Andreopoulos B."/>
            <person name="Martin F.M."/>
            <person name="Harder C.B."/>
            <person name="Rigling D."/>
            <person name="Ford K.L."/>
            <person name="Foster G.D."/>
            <person name="Pangilinan J."/>
            <person name="Papanicolaou A."/>
            <person name="Barry K."/>
            <person name="LaButti K."/>
            <person name="Viragh M."/>
            <person name="Koriabine M."/>
            <person name="Yan M."/>
            <person name="Riley R."/>
            <person name="Champramary S."/>
            <person name="Plett K.L."/>
            <person name="Tsai I.J."/>
            <person name="Slot J."/>
            <person name="Sipos G."/>
            <person name="Plett J."/>
            <person name="Nagy L.G."/>
            <person name="Grigoriev I.V."/>
        </authorList>
    </citation>
    <scope>NUCLEOTIDE SEQUENCE</scope>
    <source>
        <strain evidence="2">FPL87.14</strain>
    </source>
</reference>
<name>A0AA39IW45_9AGAR</name>
<comment type="caution">
    <text evidence="2">The sequence shown here is derived from an EMBL/GenBank/DDBJ whole genome shotgun (WGS) entry which is preliminary data.</text>
</comment>
<evidence type="ECO:0008006" key="4">
    <source>
        <dbReference type="Google" id="ProtNLM"/>
    </source>
</evidence>
<proteinExistence type="predicted"/>
<accession>A0AA39IW45</accession>
<organism evidence="2 3">
    <name type="scientific">Armillaria borealis</name>
    <dbReference type="NCBI Taxonomy" id="47425"/>
    <lineage>
        <taxon>Eukaryota</taxon>
        <taxon>Fungi</taxon>
        <taxon>Dikarya</taxon>
        <taxon>Basidiomycota</taxon>
        <taxon>Agaricomycotina</taxon>
        <taxon>Agaricomycetes</taxon>
        <taxon>Agaricomycetidae</taxon>
        <taxon>Agaricales</taxon>
        <taxon>Marasmiineae</taxon>
        <taxon>Physalacriaceae</taxon>
        <taxon>Armillaria</taxon>
    </lineage>
</organism>
<evidence type="ECO:0000256" key="1">
    <source>
        <dbReference type="SAM" id="SignalP"/>
    </source>
</evidence>
<evidence type="ECO:0000313" key="3">
    <source>
        <dbReference type="Proteomes" id="UP001175226"/>
    </source>
</evidence>
<evidence type="ECO:0000313" key="2">
    <source>
        <dbReference type="EMBL" id="KAK0431575.1"/>
    </source>
</evidence>
<feature type="chain" id="PRO_5041234076" description="Ricin B lectin domain-containing protein" evidence="1">
    <location>
        <begin position="19"/>
        <end position="182"/>
    </location>
</feature>
<gene>
    <name evidence="2" type="ORF">EV421DRAFT_1853230</name>
</gene>
<dbReference type="EMBL" id="JAUEPT010000111">
    <property type="protein sequence ID" value="KAK0431575.1"/>
    <property type="molecule type" value="Genomic_DNA"/>
</dbReference>
<keyword evidence="3" id="KW-1185">Reference proteome</keyword>
<keyword evidence="1" id="KW-0732">Signal</keyword>
<dbReference type="AlphaFoldDB" id="A0AA39IW45"/>
<sequence>MLTSVIFLSTLLFSAATASPLEAQSTCHPDFEGAILTVSNYGTIPTWSFKWSSNPAVGSPVIANTSPSRWYFQQNGDYDPPTYTIKNVDNLLFAVELNGGKLIMDNLDWSGSNVNQKWKVECASCATDIAQQSGVVASGCNISPASPSANGLCVGHTGYGSQLSLVACPSHEYGNFYFSVSD</sequence>
<feature type="signal peptide" evidence="1">
    <location>
        <begin position="1"/>
        <end position="18"/>
    </location>
</feature>
<dbReference type="Proteomes" id="UP001175226">
    <property type="component" value="Unassembled WGS sequence"/>
</dbReference>